<sequence length="157" mass="17221">MKLHLIETDYYAYMSTPMSFTGSAPAVSGGIWIGSASGIRICDAETVKVMMKNQQNCSMIGKLVSEVGLWANQEVEQSCAYLVAAAIHQMPRSSLGPSSARSITRWPRREAIGGAGSPQGTGFGCALPHHLGVHLYTHVLYKDLRSRRTQQARWMYS</sequence>
<dbReference type="EMBL" id="CM000780">
    <property type="protein sequence ID" value="AQK59037.1"/>
    <property type="molecule type" value="Genomic_DNA"/>
</dbReference>
<organism evidence="1">
    <name type="scientific">Zea mays</name>
    <name type="common">Maize</name>
    <dbReference type="NCBI Taxonomy" id="4577"/>
    <lineage>
        <taxon>Eukaryota</taxon>
        <taxon>Viridiplantae</taxon>
        <taxon>Streptophyta</taxon>
        <taxon>Embryophyta</taxon>
        <taxon>Tracheophyta</taxon>
        <taxon>Spermatophyta</taxon>
        <taxon>Magnoliopsida</taxon>
        <taxon>Liliopsida</taxon>
        <taxon>Poales</taxon>
        <taxon>Poaceae</taxon>
        <taxon>PACMAD clade</taxon>
        <taxon>Panicoideae</taxon>
        <taxon>Andropogonodae</taxon>
        <taxon>Andropogoneae</taxon>
        <taxon>Tripsacinae</taxon>
        <taxon>Zea</taxon>
    </lineage>
</organism>
<proteinExistence type="predicted"/>
<evidence type="ECO:0000313" key="1">
    <source>
        <dbReference type="EMBL" id="AQK59037.1"/>
    </source>
</evidence>
<accession>A0A1D6QN21</accession>
<dbReference type="InParanoid" id="A0A1D6QN21"/>
<gene>
    <name evidence="1" type="ORF">ZEAMMB73_Zm00001d053250</name>
</gene>
<dbReference type="PaxDb" id="4577-GRMZM2G075975_P01"/>
<dbReference type="AlphaFoldDB" id="A0A1D6QN21"/>
<name>A0A1D6QN21_MAIZE</name>
<reference evidence="1" key="1">
    <citation type="submission" date="2015-12" db="EMBL/GenBank/DDBJ databases">
        <title>Update maize B73 reference genome by single molecule sequencing technologies.</title>
        <authorList>
            <consortium name="Maize Genome Sequencing Project"/>
            <person name="Ware D."/>
        </authorList>
    </citation>
    <scope>NUCLEOTIDE SEQUENCE</scope>
    <source>
        <tissue evidence="1">Seedling</tissue>
    </source>
</reference>
<protein>
    <submittedName>
        <fullName evidence="1">Uncharacterized protein</fullName>
    </submittedName>
</protein>